<feature type="repeat" description="RCC1" evidence="2">
    <location>
        <begin position="37"/>
        <end position="86"/>
    </location>
</feature>
<evidence type="ECO:0000313" key="3">
    <source>
        <dbReference type="EMBL" id="CAH9105037.1"/>
    </source>
</evidence>
<dbReference type="InterPro" id="IPR051210">
    <property type="entry name" value="Ub_ligase/GEF_domain"/>
</dbReference>
<evidence type="ECO:0000256" key="1">
    <source>
        <dbReference type="ARBA" id="ARBA00022737"/>
    </source>
</evidence>
<dbReference type="InterPro" id="IPR009091">
    <property type="entry name" value="RCC1/BLIP-II"/>
</dbReference>
<reference evidence="3" key="1">
    <citation type="submission" date="2022-07" db="EMBL/GenBank/DDBJ databases">
        <authorList>
            <person name="Macas J."/>
            <person name="Novak P."/>
            <person name="Neumann P."/>
        </authorList>
    </citation>
    <scope>NUCLEOTIDE SEQUENCE</scope>
</reference>
<organism evidence="3 4">
    <name type="scientific">Cuscuta epithymum</name>
    <dbReference type="NCBI Taxonomy" id="186058"/>
    <lineage>
        <taxon>Eukaryota</taxon>
        <taxon>Viridiplantae</taxon>
        <taxon>Streptophyta</taxon>
        <taxon>Embryophyta</taxon>
        <taxon>Tracheophyta</taxon>
        <taxon>Spermatophyta</taxon>
        <taxon>Magnoliopsida</taxon>
        <taxon>eudicotyledons</taxon>
        <taxon>Gunneridae</taxon>
        <taxon>Pentapetalae</taxon>
        <taxon>asterids</taxon>
        <taxon>lamiids</taxon>
        <taxon>Solanales</taxon>
        <taxon>Convolvulaceae</taxon>
        <taxon>Cuscuteae</taxon>
        <taxon>Cuscuta</taxon>
        <taxon>Cuscuta subgen. Cuscuta</taxon>
    </lineage>
</organism>
<gene>
    <name evidence="3" type="ORF">CEPIT_LOCUS17007</name>
</gene>
<comment type="caution">
    <text evidence="3">The sequence shown here is derived from an EMBL/GenBank/DDBJ whole genome shotgun (WGS) entry which is preliminary data.</text>
</comment>
<accession>A0AAV0DQQ2</accession>
<dbReference type="PANTHER" id="PTHR22870">
    <property type="entry name" value="REGULATOR OF CHROMOSOME CONDENSATION"/>
    <property type="match status" value="1"/>
</dbReference>
<protein>
    <submittedName>
        <fullName evidence="3">Uncharacterized protein</fullName>
    </submittedName>
</protein>
<keyword evidence="1" id="KW-0677">Repeat</keyword>
<keyword evidence="4" id="KW-1185">Reference proteome</keyword>
<dbReference type="Gene3D" id="2.130.10.30">
    <property type="entry name" value="Regulator of chromosome condensation 1/beta-lactamase-inhibitor protein II"/>
    <property type="match status" value="1"/>
</dbReference>
<dbReference type="PROSITE" id="PS50012">
    <property type="entry name" value="RCC1_3"/>
    <property type="match status" value="2"/>
</dbReference>
<dbReference type="AlphaFoldDB" id="A0AAV0DQQ2"/>
<name>A0AAV0DQQ2_9ASTE</name>
<dbReference type="PROSITE" id="PS00626">
    <property type="entry name" value="RCC1_2"/>
    <property type="match status" value="1"/>
</dbReference>
<feature type="repeat" description="RCC1" evidence="2">
    <location>
        <begin position="87"/>
        <end position="138"/>
    </location>
</feature>
<dbReference type="PANTHER" id="PTHR22870:SF365">
    <property type="entry name" value="REGULATOR OF CHROMOSOME CONDENSATION (CELL CYCLE REGULATORY PROTEIN)-RELATED"/>
    <property type="match status" value="1"/>
</dbReference>
<dbReference type="EMBL" id="CAMAPF010000129">
    <property type="protein sequence ID" value="CAH9105037.1"/>
    <property type="molecule type" value="Genomic_DNA"/>
</dbReference>
<proteinExistence type="predicted"/>
<evidence type="ECO:0000256" key="2">
    <source>
        <dbReference type="PROSITE-ProRule" id="PRU00235"/>
    </source>
</evidence>
<dbReference type="InterPro" id="IPR000408">
    <property type="entry name" value="Reg_chr_condens"/>
</dbReference>
<dbReference type="Pfam" id="PF00415">
    <property type="entry name" value="RCC1"/>
    <property type="match status" value="2"/>
</dbReference>
<sequence>MHTVDIGFRTLGIASGLGHSLAVCEVPYSEVASGVGIKVFSWGWNQNSQLGRQGPSHIPQQVEGLDGETPKSVSAGRAHSLALTAKNDVWVWGCGKNGRLGLCSSTDESEPMIVDFSQSYEVLEAVAGLDHTLVLGEISC</sequence>
<dbReference type="SUPFAM" id="SSF50985">
    <property type="entry name" value="RCC1/BLIP-II"/>
    <property type="match status" value="1"/>
</dbReference>
<evidence type="ECO:0000313" key="4">
    <source>
        <dbReference type="Proteomes" id="UP001152523"/>
    </source>
</evidence>
<dbReference type="Proteomes" id="UP001152523">
    <property type="component" value="Unassembled WGS sequence"/>
</dbReference>